<dbReference type="PANTHER" id="PTHR19959">
    <property type="entry name" value="KINESIN LIGHT CHAIN"/>
    <property type="match status" value="1"/>
</dbReference>
<accession>A0A1C4W764</accession>
<dbReference type="Pfam" id="PF13424">
    <property type="entry name" value="TPR_12"/>
    <property type="match status" value="1"/>
</dbReference>
<organism evidence="1 2">
    <name type="scientific">Micromonospora chaiyaphumensis</name>
    <dbReference type="NCBI Taxonomy" id="307119"/>
    <lineage>
        <taxon>Bacteria</taxon>
        <taxon>Bacillati</taxon>
        <taxon>Actinomycetota</taxon>
        <taxon>Actinomycetes</taxon>
        <taxon>Micromonosporales</taxon>
        <taxon>Micromonosporaceae</taxon>
        <taxon>Micromonospora</taxon>
    </lineage>
</organism>
<dbReference type="SUPFAM" id="SSF48452">
    <property type="entry name" value="TPR-like"/>
    <property type="match status" value="4"/>
</dbReference>
<sequence length="862" mass="94911">MGGAALATLAGYAPIDLLEALTEQLPPGRYVSLDLATAAVVRRVVTHRLTQITDPAERGRLYLDLSGRLGYAGLHREALETAQAAVTAFEEADGIERGTHLPGLASALTNLGFRLSDLGDSTAALAASTRAAAIAEELTRVNPKYSGHHAVALNNLSVDLANEHRWDEARDAAQRAVTINRALNAGEPSRLQQRPELAMSLDNLANALRNLGRLREALAAHREAVKVCDQLAAEQPETHEHDLALYLNNLGLTLRDLGELAEALVHIERATEIRRRLARHNPSAHSQGLLRSIRAQVKITARLGRRDEAFALLDDYRELLHTPATGTHNESEPPIDELGKVRELQLRGLIESQLGLREAAVQTYQTLSLILATLADREPVTYRAMLGTTLTELSLALSNVDRHEDALKASEATVRLYRELDAEIPNRYRAELAVALDNLSTDLDRLGKNAEADPIQDEAIRILRALPSRGRGAQLRALAHALHNGAMRLLSEGLFDQAIPLLTESVSIRDELGAESVGRHLSRLVKSLSGLAFALSQLGSAEAAAVARRTVEAYRRLGPELRAEPDYQLAVALEWSTVALRAAGDHEAALKAVQERIVLATRFMSHSYLFAIQLPLAHLEAAVVLTSLGREPEAIEADGQAVLSSVTRLTPSEPSASSAEQKSQRIDEQRLAKLFNERGYRAREAGRTEAALDLLCRSIPFARRVEDVVCERLARENVYLALREAQRYPESLAALLGLAEFFAREAQPSPSDLTDTVPESVDASPNERADLVRYASRYRQEVIETDQALTELSEPLIVRDWMVEVDVNQWVKKYGEAQVQDRRILLVERHQDVVEVLGHASPERRREFVQAFLATLAQRPES</sequence>
<dbReference type="Proteomes" id="UP000199629">
    <property type="component" value="Unassembled WGS sequence"/>
</dbReference>
<gene>
    <name evidence="1" type="ORF">GA0070214_103278</name>
</gene>
<proteinExistence type="predicted"/>
<dbReference type="Gene3D" id="1.25.40.10">
    <property type="entry name" value="Tetratricopeptide repeat domain"/>
    <property type="match status" value="4"/>
</dbReference>
<dbReference type="EMBL" id="FMCS01000003">
    <property type="protein sequence ID" value="SCE91939.1"/>
    <property type="molecule type" value="Genomic_DNA"/>
</dbReference>
<evidence type="ECO:0000313" key="2">
    <source>
        <dbReference type="Proteomes" id="UP000199629"/>
    </source>
</evidence>
<evidence type="ECO:0000313" key="1">
    <source>
        <dbReference type="EMBL" id="SCE91939.1"/>
    </source>
</evidence>
<dbReference type="PANTHER" id="PTHR19959:SF119">
    <property type="entry name" value="FUNGAL LIPASE-LIKE DOMAIN-CONTAINING PROTEIN"/>
    <property type="match status" value="1"/>
</dbReference>
<dbReference type="Pfam" id="PF13374">
    <property type="entry name" value="TPR_10"/>
    <property type="match status" value="2"/>
</dbReference>
<reference evidence="2" key="1">
    <citation type="submission" date="2016-06" db="EMBL/GenBank/DDBJ databases">
        <authorList>
            <person name="Varghese N."/>
            <person name="Submissions Spin"/>
        </authorList>
    </citation>
    <scope>NUCLEOTIDE SEQUENCE [LARGE SCALE GENOMIC DNA]</scope>
    <source>
        <strain evidence="2">DSM 45246</strain>
    </source>
</reference>
<keyword evidence="2" id="KW-1185">Reference proteome</keyword>
<dbReference type="SMART" id="SM00028">
    <property type="entry name" value="TPR"/>
    <property type="match status" value="6"/>
</dbReference>
<dbReference type="InterPro" id="IPR019734">
    <property type="entry name" value="TPR_rpt"/>
</dbReference>
<protein>
    <submittedName>
        <fullName evidence="1">Tetratricopeptide repeat-containing protein</fullName>
    </submittedName>
</protein>
<dbReference type="AlphaFoldDB" id="A0A1C4W764"/>
<name>A0A1C4W764_9ACTN</name>
<dbReference type="InterPro" id="IPR011990">
    <property type="entry name" value="TPR-like_helical_dom_sf"/>
</dbReference>